<dbReference type="RefSeq" id="WP_097061259.1">
    <property type="nucleotide sequence ID" value="NZ_BMLC01000003.1"/>
</dbReference>
<gene>
    <name evidence="2" type="ORF">SAMN06296378_2198</name>
</gene>
<dbReference type="SUPFAM" id="SSF54909">
    <property type="entry name" value="Dimeric alpha+beta barrel"/>
    <property type="match status" value="1"/>
</dbReference>
<dbReference type="Proteomes" id="UP000219440">
    <property type="component" value="Unassembled WGS sequence"/>
</dbReference>
<evidence type="ECO:0000313" key="2">
    <source>
        <dbReference type="EMBL" id="SOE70323.1"/>
    </source>
</evidence>
<dbReference type="Gene3D" id="3.30.70.100">
    <property type="match status" value="1"/>
</dbReference>
<organism evidence="2 3">
    <name type="scientific">Salinibacterium xinjiangense</name>
    <dbReference type="NCBI Taxonomy" id="386302"/>
    <lineage>
        <taxon>Bacteria</taxon>
        <taxon>Bacillati</taxon>
        <taxon>Actinomycetota</taxon>
        <taxon>Actinomycetes</taxon>
        <taxon>Micrococcales</taxon>
        <taxon>Microbacteriaceae</taxon>
        <taxon>Salinibacterium</taxon>
    </lineage>
</organism>
<dbReference type="PANTHER" id="PTHR33336:SF15">
    <property type="entry name" value="ABM DOMAIN-CONTAINING PROTEIN"/>
    <property type="match status" value="1"/>
</dbReference>
<dbReference type="GO" id="GO:0004497">
    <property type="term" value="F:monooxygenase activity"/>
    <property type="evidence" value="ECO:0007669"/>
    <property type="project" value="UniProtKB-KW"/>
</dbReference>
<feature type="domain" description="ABM" evidence="1">
    <location>
        <begin position="3"/>
        <end position="93"/>
    </location>
</feature>
<dbReference type="EMBL" id="OCST01000004">
    <property type="protein sequence ID" value="SOE70323.1"/>
    <property type="molecule type" value="Genomic_DNA"/>
</dbReference>
<dbReference type="Pfam" id="PF03992">
    <property type="entry name" value="ABM"/>
    <property type="match status" value="1"/>
</dbReference>
<reference evidence="2 3" key="1">
    <citation type="submission" date="2017-09" db="EMBL/GenBank/DDBJ databases">
        <authorList>
            <person name="Ehlers B."/>
            <person name="Leendertz F.H."/>
        </authorList>
    </citation>
    <scope>NUCLEOTIDE SEQUENCE [LARGE SCALE GENOMIC DNA]</scope>
    <source>
        <strain evidence="2 3">CGMCC 1.05381</strain>
    </source>
</reference>
<dbReference type="PANTHER" id="PTHR33336">
    <property type="entry name" value="QUINOL MONOOXYGENASE YGIN-RELATED"/>
    <property type="match status" value="1"/>
</dbReference>
<dbReference type="PROSITE" id="PS51725">
    <property type="entry name" value="ABM"/>
    <property type="match status" value="1"/>
</dbReference>
<sequence>MTKSLYAEFTALPGKEQRVSEILQILAAHVRREEGNVVFQPFTRATDPRRFFVFEEYVNDAAFDAHISAEYGARFNAELATLIEGTSSDLTWLASIDS</sequence>
<keyword evidence="3" id="KW-1185">Reference proteome</keyword>
<protein>
    <submittedName>
        <fullName evidence="2">Quinol monooxygenase YgiN</fullName>
    </submittedName>
</protein>
<dbReference type="OrthoDB" id="3695636at2"/>
<dbReference type="InterPro" id="IPR011008">
    <property type="entry name" value="Dimeric_a/b-barrel"/>
</dbReference>
<proteinExistence type="predicted"/>
<evidence type="ECO:0000259" key="1">
    <source>
        <dbReference type="PROSITE" id="PS51725"/>
    </source>
</evidence>
<name>A0A2C8ZWE2_9MICO</name>
<keyword evidence="2" id="KW-0503">Monooxygenase</keyword>
<keyword evidence="2" id="KW-0560">Oxidoreductase</keyword>
<evidence type="ECO:0000313" key="3">
    <source>
        <dbReference type="Proteomes" id="UP000219440"/>
    </source>
</evidence>
<dbReference type="AlphaFoldDB" id="A0A2C8ZWE2"/>
<accession>A0A2C8ZWE2</accession>
<dbReference type="InterPro" id="IPR007138">
    <property type="entry name" value="ABM_dom"/>
</dbReference>
<dbReference type="InterPro" id="IPR050744">
    <property type="entry name" value="AI-2_Isomerase_LsrG"/>
</dbReference>